<feature type="compositionally biased region" description="Basic and acidic residues" evidence="1">
    <location>
        <begin position="18"/>
        <end position="32"/>
    </location>
</feature>
<comment type="caution">
    <text evidence="2">The sequence shown here is derived from an EMBL/GenBank/DDBJ whole genome shotgun (WGS) entry which is preliminary data.</text>
</comment>
<reference evidence="2 3" key="1">
    <citation type="journal article" date="2019" name="Commun. Biol.">
        <title>The bagworm genome reveals a unique fibroin gene that provides high tensile strength.</title>
        <authorList>
            <person name="Kono N."/>
            <person name="Nakamura H."/>
            <person name="Ohtoshi R."/>
            <person name="Tomita M."/>
            <person name="Numata K."/>
            <person name="Arakawa K."/>
        </authorList>
    </citation>
    <scope>NUCLEOTIDE SEQUENCE [LARGE SCALE GENOMIC DNA]</scope>
</reference>
<name>A0A4C1WNE0_EUMVA</name>
<dbReference type="EMBL" id="BGZK01000610">
    <property type="protein sequence ID" value="GBP52791.1"/>
    <property type="molecule type" value="Genomic_DNA"/>
</dbReference>
<protein>
    <submittedName>
        <fullName evidence="2">Uncharacterized protein</fullName>
    </submittedName>
</protein>
<evidence type="ECO:0000256" key="1">
    <source>
        <dbReference type="SAM" id="MobiDB-lite"/>
    </source>
</evidence>
<feature type="compositionally biased region" description="Low complexity" evidence="1">
    <location>
        <begin position="34"/>
        <end position="48"/>
    </location>
</feature>
<feature type="compositionally biased region" description="Polar residues" evidence="1">
    <location>
        <begin position="1"/>
        <end position="11"/>
    </location>
</feature>
<accession>A0A4C1WNE0</accession>
<evidence type="ECO:0000313" key="3">
    <source>
        <dbReference type="Proteomes" id="UP000299102"/>
    </source>
</evidence>
<evidence type="ECO:0000313" key="2">
    <source>
        <dbReference type="EMBL" id="GBP52791.1"/>
    </source>
</evidence>
<feature type="region of interest" description="Disordered" evidence="1">
    <location>
        <begin position="1"/>
        <end position="51"/>
    </location>
</feature>
<sequence>MSSQNRNSQGISRPRSGSKVEIEVETKSRRSQEGLSSAGRGRVAGSSSYRIAGPRSKRHVRPIEVAFGQSFYKLWTLISCLEFARISGGSKRGTWIQGVEMHRNQWSGIKNKRSTIIFYDFSCGSSKHANCLRFQLVLGNEVSPRSSVYFYFCEMKCGRDHLFDDLRESRPPTTATEPNTDTVRQLIEIDKIVTR</sequence>
<dbReference type="Proteomes" id="UP000299102">
    <property type="component" value="Unassembled WGS sequence"/>
</dbReference>
<gene>
    <name evidence="2" type="ORF">EVAR_39329_1</name>
</gene>
<keyword evidence="3" id="KW-1185">Reference proteome</keyword>
<dbReference type="AlphaFoldDB" id="A0A4C1WNE0"/>
<proteinExistence type="predicted"/>
<organism evidence="2 3">
    <name type="scientific">Eumeta variegata</name>
    <name type="common">Bagworm moth</name>
    <name type="synonym">Eumeta japonica</name>
    <dbReference type="NCBI Taxonomy" id="151549"/>
    <lineage>
        <taxon>Eukaryota</taxon>
        <taxon>Metazoa</taxon>
        <taxon>Ecdysozoa</taxon>
        <taxon>Arthropoda</taxon>
        <taxon>Hexapoda</taxon>
        <taxon>Insecta</taxon>
        <taxon>Pterygota</taxon>
        <taxon>Neoptera</taxon>
        <taxon>Endopterygota</taxon>
        <taxon>Lepidoptera</taxon>
        <taxon>Glossata</taxon>
        <taxon>Ditrysia</taxon>
        <taxon>Tineoidea</taxon>
        <taxon>Psychidae</taxon>
        <taxon>Oiketicinae</taxon>
        <taxon>Eumeta</taxon>
    </lineage>
</organism>